<dbReference type="AlphaFoldDB" id="A0A5K7XED8"/>
<accession>A0A5K7XED8</accession>
<gene>
    <name evidence="1" type="ORF">PLANPX_0981</name>
</gene>
<dbReference type="KEGG" id="lpav:PLANPX_0981"/>
<dbReference type="RefSeq" id="WP_152097526.1">
    <property type="nucleotide sequence ID" value="NZ_AP021861.1"/>
</dbReference>
<evidence type="ECO:0000313" key="2">
    <source>
        <dbReference type="Proteomes" id="UP000326837"/>
    </source>
</evidence>
<organism evidence="1 2">
    <name type="scientific">Lacipirellula parvula</name>
    <dbReference type="NCBI Taxonomy" id="2650471"/>
    <lineage>
        <taxon>Bacteria</taxon>
        <taxon>Pseudomonadati</taxon>
        <taxon>Planctomycetota</taxon>
        <taxon>Planctomycetia</taxon>
        <taxon>Pirellulales</taxon>
        <taxon>Lacipirellulaceae</taxon>
        <taxon>Lacipirellula</taxon>
    </lineage>
</organism>
<reference evidence="2" key="1">
    <citation type="submission" date="2019-10" db="EMBL/GenBank/DDBJ databases">
        <title>Lacipirellula parvula gen. nov., sp. nov., representing a lineage of planctomycetes widespread in freshwater anoxic habitats, and description of the family Lacipirellulaceae.</title>
        <authorList>
            <person name="Dedysh S.N."/>
            <person name="Kulichevskaya I.S."/>
            <person name="Beletsky A.V."/>
            <person name="Rakitin A.L."/>
            <person name="Mardanov A.V."/>
            <person name="Ivanova A.A."/>
            <person name="Saltykova V.X."/>
            <person name="Rijpstra W.I.C."/>
            <person name="Sinninghe Damste J.S."/>
            <person name="Ravin N.V."/>
        </authorList>
    </citation>
    <scope>NUCLEOTIDE SEQUENCE [LARGE SCALE GENOMIC DNA]</scope>
    <source>
        <strain evidence="2">PX69</strain>
    </source>
</reference>
<dbReference type="EMBL" id="AP021861">
    <property type="protein sequence ID" value="BBO31369.1"/>
    <property type="molecule type" value="Genomic_DNA"/>
</dbReference>
<evidence type="ECO:0000313" key="1">
    <source>
        <dbReference type="EMBL" id="BBO31369.1"/>
    </source>
</evidence>
<name>A0A5K7XED8_9BACT</name>
<dbReference type="Proteomes" id="UP000326837">
    <property type="component" value="Chromosome"/>
</dbReference>
<keyword evidence="2" id="KW-1185">Reference proteome</keyword>
<protein>
    <submittedName>
        <fullName evidence="1">Uncharacterized protein</fullName>
    </submittedName>
</protein>
<proteinExistence type="predicted"/>
<sequence>MFHSFDMSAAIGNDDNWVERENILAGRMIATSYLAGNCEAASRQSARAQRRRKRSACQAWSADCFDGLFALWTASEGRHGRIASCLHDCYDPTPLMCN</sequence>